<feature type="compositionally biased region" description="Acidic residues" evidence="2">
    <location>
        <begin position="88"/>
        <end position="105"/>
    </location>
</feature>
<dbReference type="Gene3D" id="3.90.640.10">
    <property type="entry name" value="Actin, Chain A, domain 4"/>
    <property type="match status" value="2"/>
</dbReference>
<feature type="region of interest" description="Disordered" evidence="2">
    <location>
        <begin position="80"/>
        <end position="106"/>
    </location>
</feature>
<dbReference type="RefSeq" id="XP_033429969.1">
    <property type="nucleotide sequence ID" value="XM_033567974.1"/>
</dbReference>
<dbReference type="InterPro" id="IPR004000">
    <property type="entry name" value="Actin"/>
</dbReference>
<evidence type="ECO:0000313" key="5">
    <source>
        <dbReference type="Proteomes" id="UP000308092"/>
    </source>
</evidence>
<accession>A0A4V3UQ58</accession>
<dbReference type="EMBL" id="QUQM01000001">
    <property type="protein sequence ID" value="KAA8650608.1"/>
    <property type="molecule type" value="Genomic_DNA"/>
</dbReference>
<dbReference type="Gene3D" id="3.30.420.40">
    <property type="match status" value="2"/>
</dbReference>
<reference evidence="3 6" key="2">
    <citation type="submission" date="2019-08" db="EMBL/GenBank/DDBJ databases">
        <title>The genome sequence of a newly discovered highly antifungal drug resistant Aspergillus species, Aspergillus tanneri NIH 1004.</title>
        <authorList>
            <person name="Mounaud S."/>
            <person name="Singh I."/>
            <person name="Joardar V."/>
            <person name="Pakala S."/>
            <person name="Pakala S."/>
            <person name="Venepally P."/>
            <person name="Chung J.K."/>
            <person name="Losada L."/>
            <person name="Nierman W.C."/>
        </authorList>
    </citation>
    <scope>NUCLEOTIDE SEQUENCE [LARGE SCALE GENOMIC DNA]</scope>
    <source>
        <strain evidence="3 6">NIH1004</strain>
    </source>
</reference>
<feature type="region of interest" description="Disordered" evidence="2">
    <location>
        <begin position="515"/>
        <end position="595"/>
    </location>
</feature>
<dbReference type="Proteomes" id="UP000324241">
    <property type="component" value="Unassembled WGS sequence"/>
</dbReference>
<dbReference type="Gene3D" id="3.30.420.580">
    <property type="match status" value="1"/>
</dbReference>
<evidence type="ECO:0000313" key="3">
    <source>
        <dbReference type="EMBL" id="KAA8650608.1"/>
    </source>
</evidence>
<name>A0A4V3UQ58_9EURO</name>
<dbReference type="STRING" id="1220188.A0A4V3UQ58"/>
<evidence type="ECO:0000256" key="2">
    <source>
        <dbReference type="SAM" id="MobiDB-lite"/>
    </source>
</evidence>
<dbReference type="Pfam" id="PF00022">
    <property type="entry name" value="Actin"/>
    <property type="match status" value="2"/>
</dbReference>
<dbReference type="EMBL" id="SOSA01000064">
    <property type="protein sequence ID" value="THC97754.1"/>
    <property type="molecule type" value="Genomic_DNA"/>
</dbReference>
<evidence type="ECO:0000313" key="4">
    <source>
        <dbReference type="EMBL" id="THC97754.1"/>
    </source>
</evidence>
<dbReference type="AlphaFoldDB" id="A0A4V3UQ58"/>
<gene>
    <name evidence="3" type="primary">ARP8</name>
    <name evidence="3" type="ORF">ATNIH1004_003295</name>
    <name evidence="4" type="ORF">EYZ11_002736</name>
</gene>
<dbReference type="FunFam" id="3.30.420.40:FF:000232">
    <property type="entry name" value="Actin-related protein 8"/>
    <property type="match status" value="1"/>
</dbReference>
<feature type="compositionally biased region" description="Polar residues" evidence="2">
    <location>
        <begin position="531"/>
        <end position="546"/>
    </location>
</feature>
<dbReference type="InterPro" id="IPR043129">
    <property type="entry name" value="ATPase_NBD"/>
</dbReference>
<proteinExistence type="inferred from homology"/>
<dbReference type="GeneID" id="54325997"/>
<reference evidence="4 5" key="1">
    <citation type="submission" date="2019-03" db="EMBL/GenBank/DDBJ databases">
        <title>The genome sequence of a newly discovered highly antifungal drug resistant Aspergillus species, Aspergillus tanneri NIH 1004.</title>
        <authorList>
            <person name="Mounaud S."/>
            <person name="Singh I."/>
            <person name="Joardar V."/>
            <person name="Pakala S."/>
            <person name="Pakala S."/>
            <person name="Venepally P."/>
            <person name="Hoover J."/>
            <person name="Nierman W."/>
            <person name="Chung J."/>
            <person name="Losada L."/>
        </authorList>
    </citation>
    <scope>NUCLEOTIDE SEQUENCE [LARGE SCALE GENOMIC DNA]</scope>
    <source>
        <strain evidence="4 5">NIH1004</strain>
    </source>
</reference>
<comment type="caution">
    <text evidence="4">The sequence shown here is derived from an EMBL/GenBank/DDBJ whole genome shotgun (WGS) entry which is preliminary data.</text>
</comment>
<sequence>MVGKKSGKALLRDEGLERTDNNMELSSWPQIPPINQKNYYTDYLKRDDQYLAFRLQNEEARNLMTKTAKDRDRALAMAKGNDLGLPEPEADVDGDANMEDAEETTSEAVGSKVIVIHVGSLNLRIGLASDALPKTVPMVIARKSSTCEAEDQKEHPRRLRQDNGIEMEPEKKFGSEFSSQYTSMAADLKAHMRQNKRRTLPNSKEMVINYNRRKVPETISEHNDPMRVEWTDIPDPAPEYIAGPDALRIPDTSKPRYKLYWPMRYGWCNERDYENKRLMFLDLSLILEEAIKGQLGLTSKKEWPQYSCVFVIPDLYEKSYVCQMLEMLMREFTFARSCFIQESLAATFGAGFTSACVVDIGAQKTSICCVEEGMCIENSRVNLKFGGTDVTETFVKMMLYDHFPYDGINLWRRYDFQLAEELKKNVCTMNEASVSVQVFDFHLRVSGQDTKKYTFKAYDEVHLAPMGYFQPSIFDNTLKLEGRRKLISRSVDIYDGQPNDPTSAAQSEILTALAPPSTSHVNGDSLPATLDVQSTPSRSQQVNALSRVQELDATPRSSVAGSPAPEAVSTPQAGGAGTPVPGGQAQNVSHPRAPTVEERDDILPVFPLDNAILTSIAHAARSDERKMRDFLGGIMVVGGGSLINGFHSFLEERLQVLRPGFAKEIMIGTPPRDLDPQVVVWKGASVFGKLSGTNDSWIGQLEYDRLGHRLMAYKCMWAY</sequence>
<dbReference type="SMART" id="SM00268">
    <property type="entry name" value="ACTIN"/>
    <property type="match status" value="1"/>
</dbReference>
<evidence type="ECO:0000313" key="6">
    <source>
        <dbReference type="Proteomes" id="UP000324241"/>
    </source>
</evidence>
<dbReference type="OrthoDB" id="5572108at2759"/>
<keyword evidence="5" id="KW-1185">Reference proteome</keyword>
<dbReference type="Proteomes" id="UP000308092">
    <property type="component" value="Unassembled WGS sequence"/>
</dbReference>
<dbReference type="PANTHER" id="PTHR11937">
    <property type="entry name" value="ACTIN"/>
    <property type="match status" value="1"/>
</dbReference>
<protein>
    <submittedName>
        <fullName evidence="3">Actin-like protein arp8</fullName>
    </submittedName>
</protein>
<evidence type="ECO:0000256" key="1">
    <source>
        <dbReference type="RuleBase" id="RU000487"/>
    </source>
</evidence>
<dbReference type="SUPFAM" id="SSF53067">
    <property type="entry name" value="Actin-like ATPase domain"/>
    <property type="match status" value="2"/>
</dbReference>
<comment type="similarity">
    <text evidence="1">Belongs to the actin family.</text>
</comment>
<dbReference type="FunFam" id="3.30.420.40:FF:000201">
    <property type="entry name" value="Actin-related protein 8"/>
    <property type="match status" value="1"/>
</dbReference>
<dbReference type="CDD" id="cd10206">
    <property type="entry name" value="ASKHA_NBD_Arp8-like"/>
    <property type="match status" value="1"/>
</dbReference>
<dbReference type="VEuPathDB" id="FungiDB:EYZ11_002736"/>
<organism evidence="4 5">
    <name type="scientific">Aspergillus tanneri</name>
    <dbReference type="NCBI Taxonomy" id="1220188"/>
    <lineage>
        <taxon>Eukaryota</taxon>
        <taxon>Fungi</taxon>
        <taxon>Dikarya</taxon>
        <taxon>Ascomycota</taxon>
        <taxon>Pezizomycotina</taxon>
        <taxon>Eurotiomycetes</taxon>
        <taxon>Eurotiomycetidae</taxon>
        <taxon>Eurotiales</taxon>
        <taxon>Aspergillaceae</taxon>
        <taxon>Aspergillus</taxon>
        <taxon>Aspergillus subgen. Circumdati</taxon>
    </lineage>
</organism>